<dbReference type="GeneID" id="301817988"/>
<dbReference type="eggNOG" id="ENOG5032KX1">
    <property type="taxonomic scope" value="Bacteria"/>
</dbReference>
<dbReference type="HOGENOM" id="CLU_2804014_0_0_5"/>
<evidence type="ECO:0000313" key="3">
    <source>
        <dbReference type="Proteomes" id="UP000011841"/>
    </source>
</evidence>
<dbReference type="RefSeq" id="WP_015667281.1">
    <property type="nucleotide sequence ID" value="NC_020453.1"/>
</dbReference>
<dbReference type="AlphaFoldDB" id="M4ZV34"/>
<reference evidence="2 3" key="1">
    <citation type="journal article" date="2013" name="Appl. Environ. Microbiol.">
        <title>Genome analysis suggests that the soil oligotrophic bacterium Agromonas oligotrophica (Bradyrhizobium oligotrophicum) is a nitrogen-fixing symbiont of Aeschynomene indica.</title>
        <authorList>
            <person name="Okubo T."/>
            <person name="Fukushima S."/>
            <person name="Itakura M."/>
            <person name="Oshima K."/>
            <person name="Longtonglang A."/>
            <person name="Teaumroong N."/>
            <person name="Mitsui H."/>
            <person name="Hattori M."/>
            <person name="Hattori R."/>
            <person name="Hattori T."/>
            <person name="Minamisawa K."/>
        </authorList>
    </citation>
    <scope>NUCLEOTIDE SEQUENCE [LARGE SCALE GENOMIC DNA]</scope>
    <source>
        <strain evidence="2 3">S58</strain>
    </source>
</reference>
<proteinExistence type="predicted"/>
<sequence length="67" mass="7686">MTNDVPWYISLIVSWLPFIMFIAAILWSSRQIRKSLTAGDGRSLAQVVDDLAREMKRANDIRHDQAP</sequence>
<feature type="transmembrane region" description="Helical" evidence="1">
    <location>
        <begin position="6"/>
        <end position="27"/>
    </location>
</feature>
<dbReference type="KEGG" id="aol:S58_41890"/>
<keyword evidence="3" id="KW-1185">Reference proteome</keyword>
<gene>
    <name evidence="2" type="ORF">S58_41890</name>
</gene>
<organism evidence="2 3">
    <name type="scientific">Bradyrhizobium oligotrophicum S58</name>
    <dbReference type="NCBI Taxonomy" id="1245469"/>
    <lineage>
        <taxon>Bacteria</taxon>
        <taxon>Pseudomonadati</taxon>
        <taxon>Pseudomonadota</taxon>
        <taxon>Alphaproteobacteria</taxon>
        <taxon>Hyphomicrobiales</taxon>
        <taxon>Nitrobacteraceae</taxon>
        <taxon>Bradyrhizobium</taxon>
    </lineage>
</organism>
<evidence type="ECO:0000256" key="1">
    <source>
        <dbReference type="SAM" id="Phobius"/>
    </source>
</evidence>
<dbReference type="Proteomes" id="UP000011841">
    <property type="component" value="Chromosome"/>
</dbReference>
<dbReference type="EMBL" id="AP012603">
    <property type="protein sequence ID" value="BAM90175.1"/>
    <property type="molecule type" value="Genomic_DNA"/>
</dbReference>
<keyword evidence="1" id="KW-0472">Membrane</keyword>
<dbReference type="PATRIC" id="fig|1245469.3.peg.4288"/>
<accession>M4ZV34</accession>
<name>M4ZV34_9BRAD</name>
<protein>
    <submittedName>
        <fullName evidence="2">Uncharacterized protein</fullName>
    </submittedName>
</protein>
<keyword evidence="1" id="KW-1133">Transmembrane helix</keyword>
<keyword evidence="1" id="KW-0812">Transmembrane</keyword>
<evidence type="ECO:0000313" key="2">
    <source>
        <dbReference type="EMBL" id="BAM90175.1"/>
    </source>
</evidence>
<dbReference type="OrthoDB" id="8243006at2"/>